<proteinExistence type="predicted"/>
<dbReference type="Pfam" id="PF07963">
    <property type="entry name" value="N_methyl"/>
    <property type="match status" value="1"/>
</dbReference>
<dbReference type="InterPro" id="IPR012902">
    <property type="entry name" value="N_methyl_site"/>
</dbReference>
<keyword evidence="3" id="KW-1185">Reference proteome</keyword>
<sequence>MNRQPKQTVRGFTLVELLVALTIAVVLTAIALPSVKDALRQNIVARAAAVVKGAFLNARAQAIRTGRPFGVVIERQRDTIGAGTPAQLNFFNANYASRLYYVQTPLLYRGDLEESAAYIFIGNSSANQPQRFFIPRVSAGVLNVAARGANGADRILSAGTKMSVGRSGSIFEITRLIDSDLTPYFSGQLPSWAIDNTVAPPAPIQGTVVEFNNAGYFPTYAIPGDLQLGQPYPFEIIANPVRAPLMPISLVGKTAVDLSISGPASAPMAFGTQAILGNQNLAADQAFGPITVMFSPEGQVDAVYTDTVVGGVVSRLRINPATTISFNVGYIDGVLSNIDDGARYPDVVPNTVFPNGANDPPLALPLPPEPLQVTKVPNFANSDCAWVSVQPLSGAVTLSTIAAQPSIAELSAYYGLGTSPPARSVMWARLHQSRRLTTAGVVQ</sequence>
<dbReference type="PROSITE" id="PS00409">
    <property type="entry name" value="PROKAR_NTER_METHYL"/>
    <property type="match status" value="1"/>
</dbReference>
<keyword evidence="1" id="KW-0472">Membrane</keyword>
<dbReference type="AlphaFoldDB" id="A0A5C6B786"/>
<feature type="transmembrane region" description="Helical" evidence="1">
    <location>
        <begin position="12"/>
        <end position="32"/>
    </location>
</feature>
<dbReference type="Gene3D" id="3.30.700.10">
    <property type="entry name" value="Glycoprotein, Type 4 Pilin"/>
    <property type="match status" value="1"/>
</dbReference>
<dbReference type="NCBIfam" id="TIGR02532">
    <property type="entry name" value="IV_pilin_GFxxxE"/>
    <property type="match status" value="1"/>
</dbReference>
<evidence type="ECO:0000256" key="1">
    <source>
        <dbReference type="SAM" id="Phobius"/>
    </source>
</evidence>
<gene>
    <name evidence="2" type="ORF">Pla52n_02200</name>
</gene>
<evidence type="ECO:0000313" key="3">
    <source>
        <dbReference type="Proteomes" id="UP000320176"/>
    </source>
</evidence>
<dbReference type="RefSeq" id="WP_146517840.1">
    <property type="nucleotide sequence ID" value="NZ_CP151726.1"/>
</dbReference>
<evidence type="ECO:0000313" key="2">
    <source>
        <dbReference type="EMBL" id="TWU07647.1"/>
    </source>
</evidence>
<comment type="caution">
    <text evidence="2">The sequence shown here is derived from an EMBL/GenBank/DDBJ whole genome shotgun (WGS) entry which is preliminary data.</text>
</comment>
<organism evidence="2 3">
    <name type="scientific">Stieleria varia</name>
    <dbReference type="NCBI Taxonomy" id="2528005"/>
    <lineage>
        <taxon>Bacteria</taxon>
        <taxon>Pseudomonadati</taxon>
        <taxon>Planctomycetota</taxon>
        <taxon>Planctomycetia</taxon>
        <taxon>Pirellulales</taxon>
        <taxon>Pirellulaceae</taxon>
        <taxon>Stieleria</taxon>
    </lineage>
</organism>
<dbReference type="OrthoDB" id="262547at2"/>
<name>A0A5C6B786_9BACT</name>
<dbReference type="EMBL" id="SJPN01000001">
    <property type="protein sequence ID" value="TWU07647.1"/>
    <property type="molecule type" value="Genomic_DNA"/>
</dbReference>
<dbReference type="InterPro" id="IPR045584">
    <property type="entry name" value="Pilin-like"/>
</dbReference>
<dbReference type="Proteomes" id="UP000320176">
    <property type="component" value="Unassembled WGS sequence"/>
</dbReference>
<keyword evidence="1" id="KW-0812">Transmembrane</keyword>
<dbReference type="SUPFAM" id="SSF54523">
    <property type="entry name" value="Pili subunits"/>
    <property type="match status" value="1"/>
</dbReference>
<keyword evidence="1" id="KW-1133">Transmembrane helix</keyword>
<reference evidence="2 3" key="1">
    <citation type="submission" date="2019-02" db="EMBL/GenBank/DDBJ databases">
        <title>Deep-cultivation of Planctomycetes and their phenomic and genomic characterization uncovers novel biology.</title>
        <authorList>
            <person name="Wiegand S."/>
            <person name="Jogler M."/>
            <person name="Boedeker C."/>
            <person name="Pinto D."/>
            <person name="Vollmers J."/>
            <person name="Rivas-Marin E."/>
            <person name="Kohn T."/>
            <person name="Peeters S.H."/>
            <person name="Heuer A."/>
            <person name="Rast P."/>
            <person name="Oberbeckmann S."/>
            <person name="Bunk B."/>
            <person name="Jeske O."/>
            <person name="Meyerdierks A."/>
            <person name="Storesund J.E."/>
            <person name="Kallscheuer N."/>
            <person name="Luecker S."/>
            <person name="Lage O.M."/>
            <person name="Pohl T."/>
            <person name="Merkel B.J."/>
            <person name="Hornburger P."/>
            <person name="Mueller R.-W."/>
            <person name="Bruemmer F."/>
            <person name="Labrenz M."/>
            <person name="Spormann A.M."/>
            <person name="Op Den Camp H."/>
            <person name="Overmann J."/>
            <person name="Amann R."/>
            <person name="Jetten M.S.M."/>
            <person name="Mascher T."/>
            <person name="Medema M.H."/>
            <person name="Devos D.P."/>
            <person name="Kaster A.-K."/>
            <person name="Ovreas L."/>
            <person name="Rohde M."/>
            <person name="Galperin M.Y."/>
            <person name="Jogler C."/>
        </authorList>
    </citation>
    <scope>NUCLEOTIDE SEQUENCE [LARGE SCALE GENOMIC DNA]</scope>
    <source>
        <strain evidence="2 3">Pla52n</strain>
    </source>
</reference>
<protein>
    <submittedName>
        <fullName evidence="2">Uncharacterized protein</fullName>
    </submittedName>
</protein>
<accession>A0A5C6B786</accession>